<feature type="domain" description="Peptidase S74" evidence="3">
    <location>
        <begin position="990"/>
        <end position="1081"/>
    </location>
</feature>
<dbReference type="PROSITE" id="PS51688">
    <property type="entry name" value="ICA"/>
    <property type="match status" value="1"/>
</dbReference>
<evidence type="ECO:0000313" key="5">
    <source>
        <dbReference type="Proteomes" id="UP001202717"/>
    </source>
</evidence>
<name>A0ABY7RWP8_9FLAO</name>
<organism evidence="4 5">
    <name type="scientific">Psychroserpens ponticola</name>
    <dbReference type="NCBI Taxonomy" id="2932268"/>
    <lineage>
        <taxon>Bacteria</taxon>
        <taxon>Pseudomonadati</taxon>
        <taxon>Bacteroidota</taxon>
        <taxon>Flavobacteriia</taxon>
        <taxon>Flavobacteriales</taxon>
        <taxon>Flavobacteriaceae</taxon>
        <taxon>Psychroserpens</taxon>
    </lineage>
</organism>
<reference evidence="4 5" key="1">
    <citation type="submission" date="2023-01" db="EMBL/GenBank/DDBJ databases">
        <title>Psychroserpens ponticola sp. nov., isolated from seawater.</title>
        <authorList>
            <person name="Kristyanto S."/>
            <person name="Jung J."/>
            <person name="Kim J.M."/>
            <person name="Jeon C.O."/>
        </authorList>
    </citation>
    <scope>NUCLEOTIDE SEQUENCE [LARGE SCALE GENOMIC DNA]</scope>
    <source>
        <strain evidence="4 5">MSW6</strain>
    </source>
</reference>
<keyword evidence="5" id="KW-1185">Reference proteome</keyword>
<proteinExistence type="predicted"/>
<accession>A0ABY7RWP8</accession>
<dbReference type="Proteomes" id="UP001202717">
    <property type="component" value="Chromosome"/>
</dbReference>
<dbReference type="RefSeq" id="WP_249996171.1">
    <property type="nucleotide sequence ID" value="NZ_CP116221.1"/>
</dbReference>
<keyword evidence="2" id="KW-0732">Signal</keyword>
<evidence type="ECO:0000313" key="4">
    <source>
        <dbReference type="EMBL" id="WCO00661.1"/>
    </source>
</evidence>
<gene>
    <name evidence="4" type="ORF">MUN68_011345</name>
</gene>
<feature type="coiled-coil region" evidence="1">
    <location>
        <begin position="1067"/>
        <end position="1108"/>
    </location>
</feature>
<dbReference type="Pfam" id="PF13884">
    <property type="entry name" value="Peptidase_S74"/>
    <property type="match status" value="1"/>
</dbReference>
<evidence type="ECO:0000259" key="3">
    <source>
        <dbReference type="PROSITE" id="PS51688"/>
    </source>
</evidence>
<evidence type="ECO:0000256" key="1">
    <source>
        <dbReference type="SAM" id="Coils"/>
    </source>
</evidence>
<dbReference type="EMBL" id="CP116221">
    <property type="protein sequence ID" value="WCO00661.1"/>
    <property type="molecule type" value="Genomic_DNA"/>
</dbReference>
<dbReference type="InterPro" id="IPR030392">
    <property type="entry name" value="S74_ICA"/>
</dbReference>
<evidence type="ECO:0000256" key="2">
    <source>
        <dbReference type="SAM" id="SignalP"/>
    </source>
</evidence>
<keyword evidence="1" id="KW-0175">Coiled coil</keyword>
<protein>
    <submittedName>
        <fullName evidence="4">Tail fiber domain-containing protein</fullName>
    </submittedName>
</protein>
<sequence>MKPLQYLIVFICFISISNSFSQVGIGTTSPDASSVLDIVTTDKGLLIPRVNLPNIATTMLDGTNTAATSLLIYNINAAVTGGNGIGYYYFNGTIWEKLITSGSNIEKIDDLIDGKSDSDGTQNGSSIYLGINSGLNDDSSDNKNVGIGFEAMITNISGYNNSTIGYQSLYSNTTGSGNAANGFHALTNNTVGNWNVANGYRSLFSNIGGNNNTANGNQSLFNNTNGYNNSVNGYESMYSNLTGHDNTASGLQSLYSNTFGGNNTAFGVRAMYLNINGSDNAATGDRSLYSNTSGRFNTANGSASMSGNTSGDFNTASGYQSLLRNTQGNNNTANGSLSMFSNTLGHDNAVNGFRALYYNLDGDFNTASGSFSLFFNSTGNQNIGLGHESLFTNTTGSYNIGIGSRTGSGNSTGSHNIYLGHNSGTPETGSNKLYIENSGANSDNALIYGEFDNNILRTNSEFQIGNPIGTGYAFPTVDGSASQIMQTDGSGSISWVNSFSEDYNDLLNIPIHNINNLVDGKSDNDGTNNGSSIFLGVNAGLNDDSSNNGNIGVGFESLMSNSNGNTNTAIGHTSMYNNLSGSDNAAFGFWSLYNNRVGDSNTALGVAAGFSNFYGSRNVFLGTSSGSTAPYGDGNIFIGYTAGQMSSGDDKLYIENSNADADNALIYGEFDNNILRINGELQLGDSLLNRYAMPTSDGNLDQLLQTDGAGNIDWVDASSLGSDDQNLNGAILSGYNLEIYIENGNSASVDLSSLVSSGDITGITAGDGLTGSALSGAPTLDVVAINGLTAYTNSVVLGGTLTQATTITQGTNNLTFDLNSSGDFIVQDNGINHFEVSSSGLTYFGDDTWWNDGSTTGTTIASLVDEGNNGRFRIYENGVASVDLDANTGFIFNEQGLDRDFRIESDDETSMFIVDAGNNRIGIMEATPNFDIHLKQSSNTEGGVGGIGFESSVTTNNWKLYHSGANFSFAENGVRRAYIATTSGLYMDTSDRRLKKSITEVEFVLDRVNNLKAYRYLYKDQEDSGKKILGFMAQDVEPLFPELVGQAEDGYLALNYAGFGVVAIKAIQEQQQIIDAQQQQIETLQKSESESMLLLNSLLKRIENLENQD</sequence>
<feature type="chain" id="PRO_5047391286" evidence="2">
    <location>
        <begin position="22"/>
        <end position="1109"/>
    </location>
</feature>
<feature type="signal peptide" evidence="2">
    <location>
        <begin position="1"/>
        <end position="21"/>
    </location>
</feature>